<reference evidence="2" key="1">
    <citation type="submission" date="2020-12" db="EMBL/GenBank/DDBJ databases">
        <title>Geomonas sp. Red875, isolated from river sediment.</title>
        <authorList>
            <person name="Xu Z."/>
            <person name="Zhang Z."/>
            <person name="Masuda Y."/>
            <person name="Itoh H."/>
            <person name="Senoo K."/>
        </authorList>
    </citation>
    <scope>NUCLEOTIDE SEQUENCE</scope>
    <source>
        <strain evidence="2">Red875</strain>
    </source>
</reference>
<keyword evidence="3" id="KW-1185">Reference proteome</keyword>
<feature type="domain" description="Helix-turn-helix" evidence="1">
    <location>
        <begin position="6"/>
        <end position="54"/>
    </location>
</feature>
<organism evidence="2 3">
    <name type="scientific">Geomesophilobacter sediminis</name>
    <dbReference type="NCBI Taxonomy" id="2798584"/>
    <lineage>
        <taxon>Bacteria</taxon>
        <taxon>Pseudomonadati</taxon>
        <taxon>Thermodesulfobacteriota</taxon>
        <taxon>Desulfuromonadia</taxon>
        <taxon>Geobacterales</taxon>
        <taxon>Geobacteraceae</taxon>
        <taxon>Geomesophilobacter</taxon>
    </lineage>
</organism>
<evidence type="ECO:0000259" key="1">
    <source>
        <dbReference type="Pfam" id="PF12728"/>
    </source>
</evidence>
<dbReference type="Proteomes" id="UP000636888">
    <property type="component" value="Unassembled WGS sequence"/>
</dbReference>
<gene>
    <name evidence="2" type="ORF">JFN93_11870</name>
</gene>
<evidence type="ECO:0000313" key="2">
    <source>
        <dbReference type="EMBL" id="MBJ6725408.1"/>
    </source>
</evidence>
<comment type="caution">
    <text evidence="2">The sequence shown here is derived from an EMBL/GenBank/DDBJ whole genome shotgun (WGS) entry which is preliminary data.</text>
</comment>
<dbReference type="InterPro" id="IPR041657">
    <property type="entry name" value="HTH_17"/>
</dbReference>
<protein>
    <submittedName>
        <fullName evidence="2">Helix-turn-helix domain-containing protein</fullName>
    </submittedName>
</protein>
<proteinExistence type="predicted"/>
<evidence type="ECO:0000313" key="3">
    <source>
        <dbReference type="Proteomes" id="UP000636888"/>
    </source>
</evidence>
<dbReference type="EMBL" id="JAEMHM010000009">
    <property type="protein sequence ID" value="MBJ6725408.1"/>
    <property type="molecule type" value="Genomic_DNA"/>
</dbReference>
<dbReference type="InterPro" id="IPR009061">
    <property type="entry name" value="DNA-bd_dom_put_sf"/>
</dbReference>
<accession>A0A8J7JDT6</accession>
<dbReference type="RefSeq" id="WP_199384304.1">
    <property type="nucleotide sequence ID" value="NZ_JAEMHM010000009.1"/>
</dbReference>
<dbReference type="AlphaFoldDB" id="A0A8J7JDT6"/>
<name>A0A8J7JDT6_9BACT</name>
<sequence>MDVVLLKQKAVEEITGLSASTLEQWRLQGKGPKFVKLGRSVRYPAADLNEFIAGLDRYTSTTEAGNARLTTKKQQ</sequence>
<dbReference type="SUPFAM" id="SSF46955">
    <property type="entry name" value="Putative DNA-binding domain"/>
    <property type="match status" value="1"/>
</dbReference>
<dbReference type="Pfam" id="PF12728">
    <property type="entry name" value="HTH_17"/>
    <property type="match status" value="1"/>
</dbReference>